<organism evidence="3 4">
    <name type="scientific">Arachis hypogaea</name>
    <name type="common">Peanut</name>
    <dbReference type="NCBI Taxonomy" id="3818"/>
    <lineage>
        <taxon>Eukaryota</taxon>
        <taxon>Viridiplantae</taxon>
        <taxon>Streptophyta</taxon>
        <taxon>Embryophyta</taxon>
        <taxon>Tracheophyta</taxon>
        <taxon>Spermatophyta</taxon>
        <taxon>Magnoliopsida</taxon>
        <taxon>eudicotyledons</taxon>
        <taxon>Gunneridae</taxon>
        <taxon>Pentapetalae</taxon>
        <taxon>rosids</taxon>
        <taxon>fabids</taxon>
        <taxon>Fabales</taxon>
        <taxon>Fabaceae</taxon>
        <taxon>Papilionoideae</taxon>
        <taxon>50 kb inversion clade</taxon>
        <taxon>dalbergioids sensu lato</taxon>
        <taxon>Dalbergieae</taxon>
        <taxon>Pterocarpus clade</taxon>
        <taxon>Arachis</taxon>
    </lineage>
</organism>
<sequence length="136" mass="15302">MATFFHLSKSLSSPLPFFRIPPPLRWKHRPSTVAPARAGPSSSSIAFAIGLPLSLLAVTVLTSLRIANKLDQQFFEEMAMNEAIMQADEDDDDDYEDEDYYDDADDDDDDDDDDAETPVQQEPALPRSRNRPIREA</sequence>
<feature type="region of interest" description="Disordered" evidence="1">
    <location>
        <begin position="81"/>
        <end position="136"/>
    </location>
</feature>
<protein>
    <submittedName>
        <fullName evidence="3">Uncharacterized protein</fullName>
    </submittedName>
</protein>
<keyword evidence="2" id="KW-0472">Membrane</keyword>
<keyword evidence="2" id="KW-0812">Transmembrane</keyword>
<gene>
    <name evidence="3" type="ORF">Ahy_B06g085359</name>
</gene>
<comment type="caution">
    <text evidence="3">The sequence shown here is derived from an EMBL/GenBank/DDBJ whole genome shotgun (WGS) entry which is preliminary data.</text>
</comment>
<dbReference type="Gramene" id="arahy.Tifrunner.gnm2.ann2.Ah16g461700.1">
    <property type="protein sequence ID" value="arahy.Tifrunner.gnm2.ann2.Ah16g461700.1-CDS"/>
    <property type="gene ID" value="arahy.Tifrunner.gnm2.ann2.Ah16g461700"/>
</dbReference>
<evidence type="ECO:0000256" key="1">
    <source>
        <dbReference type="SAM" id="MobiDB-lite"/>
    </source>
</evidence>
<evidence type="ECO:0000256" key="2">
    <source>
        <dbReference type="SAM" id="Phobius"/>
    </source>
</evidence>
<feature type="compositionally biased region" description="Acidic residues" evidence="1">
    <location>
        <begin position="87"/>
        <end position="116"/>
    </location>
</feature>
<name>A0A444YU92_ARAHY</name>
<dbReference type="Proteomes" id="UP000289738">
    <property type="component" value="Chromosome B06"/>
</dbReference>
<evidence type="ECO:0000313" key="4">
    <source>
        <dbReference type="Proteomes" id="UP000289738"/>
    </source>
</evidence>
<keyword evidence="4" id="KW-1185">Reference proteome</keyword>
<dbReference type="EMBL" id="SDMP01000016">
    <property type="protein sequence ID" value="RYR05499.1"/>
    <property type="molecule type" value="Genomic_DNA"/>
</dbReference>
<dbReference type="PANTHER" id="PTHR37753">
    <property type="entry name" value="OS01G0940600 PROTEIN"/>
    <property type="match status" value="1"/>
</dbReference>
<dbReference type="STRING" id="3818.A0A444YU92"/>
<accession>A0A444YU92</accession>
<reference evidence="3 4" key="1">
    <citation type="submission" date="2019-01" db="EMBL/GenBank/DDBJ databases">
        <title>Sequencing of cultivated peanut Arachis hypogaea provides insights into genome evolution and oil improvement.</title>
        <authorList>
            <person name="Chen X."/>
        </authorList>
    </citation>
    <scope>NUCLEOTIDE SEQUENCE [LARGE SCALE GENOMIC DNA]</scope>
    <source>
        <strain evidence="4">cv. Fuhuasheng</strain>
        <tissue evidence="3">Leaves</tissue>
    </source>
</reference>
<evidence type="ECO:0000313" key="3">
    <source>
        <dbReference type="EMBL" id="RYR05499.1"/>
    </source>
</evidence>
<dbReference type="AlphaFoldDB" id="A0A444YU92"/>
<dbReference type="PANTHER" id="PTHR37753:SF1">
    <property type="entry name" value="OS01G0940600 PROTEIN"/>
    <property type="match status" value="1"/>
</dbReference>
<proteinExistence type="predicted"/>
<keyword evidence="2" id="KW-1133">Transmembrane helix</keyword>
<feature type="transmembrane region" description="Helical" evidence="2">
    <location>
        <begin position="45"/>
        <end position="64"/>
    </location>
</feature>